<dbReference type="AlphaFoldDB" id="A0A226DZ00"/>
<evidence type="ECO:0000256" key="1">
    <source>
        <dbReference type="ARBA" id="ARBA00004253"/>
    </source>
</evidence>
<evidence type="ECO:0000313" key="13">
    <source>
        <dbReference type="Proteomes" id="UP000198287"/>
    </source>
</evidence>
<dbReference type="Proteomes" id="UP000198287">
    <property type="component" value="Unassembled WGS sequence"/>
</dbReference>
<dbReference type="Pfam" id="PF23609">
    <property type="entry name" value="Beta-prop_EIPR1"/>
    <property type="match status" value="1"/>
</dbReference>
<evidence type="ECO:0000256" key="10">
    <source>
        <dbReference type="ARBA" id="ARBA00032565"/>
    </source>
</evidence>
<evidence type="ECO:0000256" key="7">
    <source>
        <dbReference type="ARBA" id="ARBA00022927"/>
    </source>
</evidence>
<dbReference type="InterPro" id="IPR044536">
    <property type="entry name" value="PEX7"/>
</dbReference>
<reference evidence="12 13" key="1">
    <citation type="submission" date="2015-12" db="EMBL/GenBank/DDBJ databases">
        <title>The genome of Folsomia candida.</title>
        <authorList>
            <person name="Faddeeva A."/>
            <person name="Derks M.F."/>
            <person name="Anvar Y."/>
            <person name="Smit S."/>
            <person name="Van Straalen N."/>
            <person name="Roelofs D."/>
        </authorList>
    </citation>
    <scope>NUCLEOTIDE SEQUENCE [LARGE SCALE GENOMIC DNA]</scope>
    <source>
        <strain evidence="12 13">VU population</strain>
        <tissue evidence="12">Whole body</tissue>
    </source>
</reference>
<dbReference type="Gene3D" id="2.130.10.10">
    <property type="entry name" value="YVTN repeat-like/Quinoprotein amine dehydrogenase"/>
    <property type="match status" value="1"/>
</dbReference>
<evidence type="ECO:0000256" key="4">
    <source>
        <dbReference type="ARBA" id="ARBA00022490"/>
    </source>
</evidence>
<dbReference type="Pfam" id="PF00400">
    <property type="entry name" value="WD40"/>
    <property type="match status" value="2"/>
</dbReference>
<sequence>MAAAAPTFSVPLPDGIPTVAPAPVVGPSPWLGVVSNFKTGEDHGQSLKFSPFDGNRLACSTGGDYGLTGPGRVYILDRDMNSGEWKQQLVADYRDNLLDICWCESDPNVLTTAAGDGFVQVWNLSSKFPKVPVHEFKGHKVEMSSVEWSPSKFGNILLAACWDGQVCCYDMTGPWPLLKMVASEVIVYQAAWSPHTQYTFACVSQEGVLQVWDMQANNAKAQIFLPVSDSELLAIDWAKYADNVLATAGSDCIVKGWDLRNYSQPLFTIMDHGHAVRRVKFSPYHPTVFASVSYDMSLRIFDYHISDENLEIIADHTEFVYGVDWNLHYRNEIATCAFDNTVKIRTPKCLVGT</sequence>
<gene>
    <name evidence="12" type="ORF">Fcan01_15040</name>
</gene>
<keyword evidence="6" id="KW-0677">Repeat</keyword>
<evidence type="ECO:0000313" key="12">
    <source>
        <dbReference type="EMBL" id="OXA49921.1"/>
    </source>
</evidence>
<keyword evidence="7" id="KW-0653">Protein transport</keyword>
<comment type="caution">
    <text evidence="12">The sequence shown here is derived from an EMBL/GenBank/DDBJ whole genome shotgun (WGS) entry which is preliminary data.</text>
</comment>
<keyword evidence="8" id="KW-0576">Peroxisome</keyword>
<keyword evidence="3" id="KW-0813">Transport</keyword>
<dbReference type="EMBL" id="LNIX01000009">
    <property type="protein sequence ID" value="OXA49921.1"/>
    <property type="molecule type" value="Genomic_DNA"/>
</dbReference>
<dbReference type="InterPro" id="IPR019775">
    <property type="entry name" value="WD40_repeat_CS"/>
</dbReference>
<proteinExistence type="inferred from homology"/>
<evidence type="ECO:0000256" key="5">
    <source>
        <dbReference type="ARBA" id="ARBA00022574"/>
    </source>
</evidence>
<evidence type="ECO:0000259" key="11">
    <source>
        <dbReference type="Pfam" id="PF23609"/>
    </source>
</evidence>
<dbReference type="GO" id="GO:0005829">
    <property type="term" value="C:cytosol"/>
    <property type="evidence" value="ECO:0007669"/>
    <property type="project" value="UniProtKB-SubCell"/>
</dbReference>
<comment type="similarity">
    <text evidence="9">Belongs to the WD repeat peroxin-7 family.</text>
</comment>
<evidence type="ECO:0000256" key="6">
    <source>
        <dbReference type="ARBA" id="ARBA00022737"/>
    </source>
</evidence>
<keyword evidence="13" id="KW-1185">Reference proteome</keyword>
<dbReference type="InterPro" id="IPR001680">
    <property type="entry name" value="WD40_rpt"/>
</dbReference>
<evidence type="ECO:0000256" key="3">
    <source>
        <dbReference type="ARBA" id="ARBA00022448"/>
    </source>
</evidence>
<feature type="domain" description="EIPR1-like beta-propeller" evidence="11">
    <location>
        <begin position="186"/>
        <end position="301"/>
    </location>
</feature>
<name>A0A226DZ00_FOLCA</name>
<dbReference type="GO" id="GO:0005782">
    <property type="term" value="C:peroxisomal matrix"/>
    <property type="evidence" value="ECO:0007669"/>
    <property type="project" value="UniProtKB-SubCell"/>
</dbReference>
<keyword evidence="5" id="KW-0853">WD repeat</keyword>
<keyword evidence="4" id="KW-0963">Cytoplasm</keyword>
<accession>A0A226DZ00</accession>
<dbReference type="InterPro" id="IPR036322">
    <property type="entry name" value="WD40_repeat_dom_sf"/>
</dbReference>
<dbReference type="STRING" id="158441.A0A226DZ00"/>
<dbReference type="GO" id="GO:0016558">
    <property type="term" value="P:protein import into peroxisome matrix"/>
    <property type="evidence" value="ECO:0007669"/>
    <property type="project" value="InterPro"/>
</dbReference>
<dbReference type="SUPFAM" id="SSF50978">
    <property type="entry name" value="WD40 repeat-like"/>
    <property type="match status" value="1"/>
</dbReference>
<evidence type="ECO:0000256" key="8">
    <source>
        <dbReference type="ARBA" id="ARBA00023140"/>
    </source>
</evidence>
<comment type="subcellular location">
    <subcellularLocation>
        <location evidence="2">Cytoplasm</location>
        <location evidence="2">Cytosol</location>
    </subcellularLocation>
    <subcellularLocation>
        <location evidence="1">Peroxisome matrix</location>
    </subcellularLocation>
</comment>
<keyword evidence="12" id="KW-0675">Receptor</keyword>
<dbReference type="OMA" id="FAVHWNL"/>
<organism evidence="12 13">
    <name type="scientific">Folsomia candida</name>
    <name type="common">Springtail</name>
    <dbReference type="NCBI Taxonomy" id="158441"/>
    <lineage>
        <taxon>Eukaryota</taxon>
        <taxon>Metazoa</taxon>
        <taxon>Ecdysozoa</taxon>
        <taxon>Arthropoda</taxon>
        <taxon>Hexapoda</taxon>
        <taxon>Collembola</taxon>
        <taxon>Entomobryomorpha</taxon>
        <taxon>Isotomoidea</taxon>
        <taxon>Isotomidae</taxon>
        <taxon>Proisotominae</taxon>
        <taxon>Folsomia</taxon>
    </lineage>
</organism>
<evidence type="ECO:0000256" key="2">
    <source>
        <dbReference type="ARBA" id="ARBA00004514"/>
    </source>
</evidence>
<protein>
    <recommendedName>
        <fullName evidence="10">Peroxin-7</fullName>
    </recommendedName>
</protein>
<dbReference type="SMART" id="SM00320">
    <property type="entry name" value="WD40"/>
    <property type="match status" value="6"/>
</dbReference>
<dbReference type="InterPro" id="IPR059104">
    <property type="entry name" value="Beta-prop_EIPR1-like"/>
</dbReference>
<dbReference type="InterPro" id="IPR015943">
    <property type="entry name" value="WD40/YVTN_repeat-like_dom_sf"/>
</dbReference>
<dbReference type="PROSITE" id="PS00678">
    <property type="entry name" value="WD_REPEATS_1"/>
    <property type="match status" value="1"/>
</dbReference>
<evidence type="ECO:0000256" key="9">
    <source>
        <dbReference type="ARBA" id="ARBA00024017"/>
    </source>
</evidence>
<dbReference type="PANTHER" id="PTHR46027">
    <property type="entry name" value="PEROXISOMAL TARGETING SIGNAL 2 RECEPTOR"/>
    <property type="match status" value="1"/>
</dbReference>
<dbReference type="PANTHER" id="PTHR46027:SF1">
    <property type="entry name" value="PEROXISOMAL TARGETING SIGNAL 2 RECEPTOR"/>
    <property type="match status" value="1"/>
</dbReference>
<dbReference type="GO" id="GO:0005053">
    <property type="term" value="F:peroxisome matrix targeting signal-2 binding"/>
    <property type="evidence" value="ECO:0007669"/>
    <property type="project" value="InterPro"/>
</dbReference>